<dbReference type="AlphaFoldDB" id="R0LHI0"/>
<dbReference type="Proteomes" id="UP000296049">
    <property type="component" value="Unassembled WGS sequence"/>
</dbReference>
<keyword evidence="3" id="KW-1185">Reference proteome</keyword>
<evidence type="ECO:0000313" key="3">
    <source>
        <dbReference type="Proteomes" id="UP000296049"/>
    </source>
</evidence>
<proteinExistence type="predicted"/>
<organism evidence="2 3">
    <name type="scientific">Anas platyrhynchos</name>
    <name type="common">Mallard</name>
    <name type="synonym">Anas boschas</name>
    <dbReference type="NCBI Taxonomy" id="8839"/>
    <lineage>
        <taxon>Eukaryota</taxon>
        <taxon>Metazoa</taxon>
        <taxon>Chordata</taxon>
        <taxon>Craniata</taxon>
        <taxon>Vertebrata</taxon>
        <taxon>Euteleostomi</taxon>
        <taxon>Archelosauria</taxon>
        <taxon>Archosauria</taxon>
        <taxon>Dinosauria</taxon>
        <taxon>Saurischia</taxon>
        <taxon>Theropoda</taxon>
        <taxon>Coelurosauria</taxon>
        <taxon>Aves</taxon>
        <taxon>Neognathae</taxon>
        <taxon>Galloanserae</taxon>
        <taxon>Anseriformes</taxon>
        <taxon>Anatidae</taxon>
        <taxon>Anatinae</taxon>
        <taxon>Anas</taxon>
    </lineage>
</organism>
<name>R0LHI0_ANAPL</name>
<protein>
    <submittedName>
        <fullName evidence="2">Uncharacterized protein</fullName>
    </submittedName>
</protein>
<evidence type="ECO:0000313" key="2">
    <source>
        <dbReference type="EMBL" id="EOB05134.1"/>
    </source>
</evidence>
<reference evidence="3" key="1">
    <citation type="journal article" date="2013" name="Nat. Genet.">
        <title>The duck genome and transcriptome provide insight into an avian influenza virus reservoir species.</title>
        <authorList>
            <person name="Huang Y."/>
            <person name="Li Y."/>
            <person name="Burt D.W."/>
            <person name="Chen H."/>
            <person name="Zhang Y."/>
            <person name="Qian W."/>
            <person name="Kim H."/>
            <person name="Gan S."/>
            <person name="Zhao Y."/>
            <person name="Li J."/>
            <person name="Yi K."/>
            <person name="Feng H."/>
            <person name="Zhu P."/>
            <person name="Li B."/>
            <person name="Liu Q."/>
            <person name="Fairley S."/>
            <person name="Magor K.E."/>
            <person name="Du Z."/>
            <person name="Hu X."/>
            <person name="Goodman L."/>
            <person name="Tafer H."/>
            <person name="Vignal A."/>
            <person name="Lee T."/>
            <person name="Kim K.W."/>
            <person name="Sheng Z."/>
            <person name="An Y."/>
            <person name="Searle S."/>
            <person name="Herrero J."/>
            <person name="Groenen M.A."/>
            <person name="Crooijmans R.P."/>
            <person name="Faraut T."/>
            <person name="Cai Q."/>
            <person name="Webster R.G."/>
            <person name="Aldridge J.R."/>
            <person name="Warren W.C."/>
            <person name="Bartschat S."/>
            <person name="Kehr S."/>
            <person name="Marz M."/>
            <person name="Stadler P.F."/>
            <person name="Smith J."/>
            <person name="Kraus R.H."/>
            <person name="Zhao Y."/>
            <person name="Ren L."/>
            <person name="Fei J."/>
            <person name="Morisson M."/>
            <person name="Kaiser P."/>
            <person name="Griffin D.K."/>
            <person name="Rao M."/>
            <person name="Pitel F."/>
            <person name="Wang J."/>
            <person name="Li N."/>
        </authorList>
    </citation>
    <scope>NUCLEOTIDE SEQUENCE [LARGE SCALE GENOMIC DNA]</scope>
</reference>
<dbReference type="EMBL" id="KB742714">
    <property type="protein sequence ID" value="EOB05134.1"/>
    <property type="molecule type" value="Genomic_DNA"/>
</dbReference>
<accession>R0LHI0</accession>
<feature type="region of interest" description="Disordered" evidence="1">
    <location>
        <begin position="478"/>
        <end position="504"/>
    </location>
</feature>
<sequence length="542" mass="60450">MAPRPLSRPAAQATARPSAGELATRLRACGTGSPVLCWAAAHPPPPGWQPAPRVTTKHIHGKAQNEPVTQPVCVFYILYLIGHMYHRLDSYKLNTTLTFSAYGYETCGTPAELYGYETCSVHTELTKSTFTAVFCNAKNPSRQDFGGMPNIACYFWPMMSTLRSSLPPQEKPDMPLASKGLAPLLSCEAKFIQQHLDPFLWNLLRGWKPAWVNNPQQFPIIVVPFTDSPRLMDPTVLLTTIKITTRHKLYFLIEPNSKHFTLSKFQYFAARCTENQEIYGKLRKARTREHHTLLAPQKPVSQARDQTAAPSACARAEGWPARCNQQIFQQKTGTVLQAELAVHLCLLFSPIIVWTEKLKTAAELSSVWLHEICLLGCEWKQVATTGSSFAVTLAWLFPAPARAPLPMTVSMAGDVQTHSGYVYKGPASFSCFTFRQDCLDLQDKPPNSAAKTDDNQEPYDAMFPRSIYQSYSIDPAANMPEPRLPGHNGPVHHQASRDSTSSGMPYRVSSINWFSVGSRDTKQPMKTYQAALVFCFTKCPTE</sequence>
<evidence type="ECO:0000256" key="1">
    <source>
        <dbReference type="SAM" id="MobiDB-lite"/>
    </source>
</evidence>
<gene>
    <name evidence="2" type="ORF">Anapl_03528</name>
</gene>